<name>A0ABV9E019_9ACTN</name>
<dbReference type="Gene3D" id="3.90.79.10">
    <property type="entry name" value="Nucleoside Triphosphate Pyrophosphohydrolase"/>
    <property type="match status" value="1"/>
</dbReference>
<dbReference type="InterPro" id="IPR000086">
    <property type="entry name" value="NUDIX_hydrolase_dom"/>
</dbReference>
<protein>
    <submittedName>
        <fullName evidence="2">NUDIX domain-containing protein</fullName>
    </submittedName>
</protein>
<comment type="caution">
    <text evidence="2">The sequence shown here is derived from an EMBL/GenBank/DDBJ whole genome shotgun (WGS) entry which is preliminary data.</text>
</comment>
<keyword evidence="3" id="KW-1185">Reference proteome</keyword>
<gene>
    <name evidence="2" type="ORF">ACFO4E_21560</name>
</gene>
<accession>A0ABV9E019</accession>
<evidence type="ECO:0000313" key="2">
    <source>
        <dbReference type="EMBL" id="MFC4564455.1"/>
    </source>
</evidence>
<dbReference type="EMBL" id="JBHSFQ010000024">
    <property type="protein sequence ID" value="MFC4564455.1"/>
    <property type="molecule type" value="Genomic_DNA"/>
</dbReference>
<evidence type="ECO:0000259" key="1">
    <source>
        <dbReference type="Pfam" id="PF00293"/>
    </source>
</evidence>
<feature type="domain" description="Nudix hydrolase" evidence="1">
    <location>
        <begin position="30"/>
        <end position="121"/>
    </location>
</feature>
<evidence type="ECO:0000313" key="3">
    <source>
        <dbReference type="Proteomes" id="UP001595923"/>
    </source>
</evidence>
<sequence length="168" mass="17701">MTAPQPPAAAEPAMSAAAIVPGPEWTLTFVLRSSGIHAGHWLLPRGTISPEESAEQAARRAAESDAGVRTGVLAPTGIYEVHGSGGADDEPYHVHLHVYRALRPCAVPDGFTGDPAEVAGIDQAHPQRVLPHPVDMLVLNDAGLADYDPDLVRRLLNADGVTVTRVDL</sequence>
<organism evidence="2 3">
    <name type="scientific">Nocardiopsis mangrovi</name>
    <dbReference type="NCBI Taxonomy" id="1179818"/>
    <lineage>
        <taxon>Bacteria</taxon>
        <taxon>Bacillati</taxon>
        <taxon>Actinomycetota</taxon>
        <taxon>Actinomycetes</taxon>
        <taxon>Streptosporangiales</taxon>
        <taxon>Nocardiopsidaceae</taxon>
        <taxon>Nocardiopsis</taxon>
    </lineage>
</organism>
<reference evidence="3" key="1">
    <citation type="journal article" date="2019" name="Int. J. Syst. Evol. Microbiol.">
        <title>The Global Catalogue of Microorganisms (GCM) 10K type strain sequencing project: providing services to taxonomists for standard genome sequencing and annotation.</title>
        <authorList>
            <consortium name="The Broad Institute Genomics Platform"/>
            <consortium name="The Broad Institute Genome Sequencing Center for Infectious Disease"/>
            <person name="Wu L."/>
            <person name="Ma J."/>
        </authorList>
    </citation>
    <scope>NUCLEOTIDE SEQUENCE [LARGE SCALE GENOMIC DNA]</scope>
    <source>
        <strain evidence="3">XZYJ18</strain>
    </source>
</reference>
<dbReference type="Proteomes" id="UP001595923">
    <property type="component" value="Unassembled WGS sequence"/>
</dbReference>
<dbReference type="Pfam" id="PF00293">
    <property type="entry name" value="NUDIX"/>
    <property type="match status" value="1"/>
</dbReference>
<dbReference type="SUPFAM" id="SSF55811">
    <property type="entry name" value="Nudix"/>
    <property type="match status" value="1"/>
</dbReference>
<proteinExistence type="predicted"/>
<dbReference type="RefSeq" id="WP_378577571.1">
    <property type="nucleotide sequence ID" value="NZ_JBHSFQ010000024.1"/>
</dbReference>
<dbReference type="InterPro" id="IPR015797">
    <property type="entry name" value="NUDIX_hydrolase-like_dom_sf"/>
</dbReference>